<dbReference type="Gene3D" id="3.40.50.720">
    <property type="entry name" value="NAD(P)-binding Rossmann-like Domain"/>
    <property type="match status" value="1"/>
</dbReference>
<dbReference type="CDD" id="cd05271">
    <property type="entry name" value="NDUFA9_like_SDR_a"/>
    <property type="match status" value="1"/>
</dbReference>
<dbReference type="InterPro" id="IPR051207">
    <property type="entry name" value="ComplexI_NDUFA9_subunit"/>
</dbReference>
<dbReference type="PANTHER" id="PTHR12126:SF11">
    <property type="entry name" value="NADH DEHYDROGENASE [UBIQUINONE] 1 ALPHA SUBCOMPLEX SUBUNIT 9, MITOCHONDRIAL"/>
    <property type="match status" value="1"/>
</dbReference>
<organism evidence="2 3">
    <name type="scientific">Pelagibacterium lacus</name>
    <dbReference type="NCBI Taxonomy" id="2282655"/>
    <lineage>
        <taxon>Bacteria</taxon>
        <taxon>Pseudomonadati</taxon>
        <taxon>Pseudomonadota</taxon>
        <taxon>Alphaproteobacteria</taxon>
        <taxon>Hyphomicrobiales</taxon>
        <taxon>Devosiaceae</taxon>
        <taxon>Pelagibacterium</taxon>
    </lineage>
</organism>
<dbReference type="AlphaFoldDB" id="A0A369W867"/>
<dbReference type="GO" id="GO:0044877">
    <property type="term" value="F:protein-containing complex binding"/>
    <property type="evidence" value="ECO:0007669"/>
    <property type="project" value="TreeGrafter"/>
</dbReference>
<gene>
    <name evidence="2" type="ORF">DVH29_06515</name>
</gene>
<evidence type="ECO:0000259" key="1">
    <source>
        <dbReference type="Pfam" id="PF13460"/>
    </source>
</evidence>
<dbReference type="PANTHER" id="PTHR12126">
    <property type="entry name" value="NADH-UBIQUINONE OXIDOREDUCTASE 39 KDA SUBUNIT-RELATED"/>
    <property type="match status" value="1"/>
</dbReference>
<dbReference type="RefSeq" id="WP_114645360.1">
    <property type="nucleotide sequence ID" value="NZ_QQNH01000006.1"/>
</dbReference>
<dbReference type="InterPro" id="IPR036291">
    <property type="entry name" value="NAD(P)-bd_dom_sf"/>
</dbReference>
<feature type="domain" description="NAD(P)-binding" evidence="1">
    <location>
        <begin position="13"/>
        <end position="157"/>
    </location>
</feature>
<proteinExistence type="predicted"/>
<dbReference type="EMBL" id="QQNH01000006">
    <property type="protein sequence ID" value="RDE09452.1"/>
    <property type="molecule type" value="Genomic_DNA"/>
</dbReference>
<comment type="caution">
    <text evidence="2">The sequence shown here is derived from an EMBL/GenBank/DDBJ whole genome shotgun (WGS) entry which is preliminary data.</text>
</comment>
<dbReference type="FunFam" id="3.40.50.720:FF:000702">
    <property type="entry name" value="NADH dehydrogenase (Ubiquinone)"/>
    <property type="match status" value="1"/>
</dbReference>
<dbReference type="Proteomes" id="UP000253759">
    <property type="component" value="Unassembled WGS sequence"/>
</dbReference>
<name>A0A369W867_9HYPH</name>
<keyword evidence="3" id="KW-1185">Reference proteome</keyword>
<reference evidence="3" key="1">
    <citation type="submission" date="2018-07" db="EMBL/GenBank/DDBJ databases">
        <authorList>
            <person name="Liu B.-T."/>
            <person name="Du Z."/>
        </authorList>
    </citation>
    <scope>NUCLEOTIDE SEQUENCE [LARGE SCALE GENOMIC DNA]</scope>
    <source>
        <strain evidence="3">XYN52</strain>
    </source>
</reference>
<accession>A0A369W867</accession>
<evidence type="ECO:0000313" key="2">
    <source>
        <dbReference type="EMBL" id="RDE09452.1"/>
    </source>
</evidence>
<evidence type="ECO:0000313" key="3">
    <source>
        <dbReference type="Proteomes" id="UP000253759"/>
    </source>
</evidence>
<protein>
    <submittedName>
        <fullName evidence="2">Complex I NDUFA9 subunit family protein</fullName>
    </submittedName>
</protein>
<dbReference type="SUPFAM" id="SSF51735">
    <property type="entry name" value="NAD(P)-binding Rossmann-fold domains"/>
    <property type="match status" value="1"/>
</dbReference>
<dbReference type="InterPro" id="IPR016040">
    <property type="entry name" value="NAD(P)-bd_dom"/>
</dbReference>
<dbReference type="OrthoDB" id="9776313at2"/>
<sequence>MTVKPSKLATIFGGSGFIGTQVTQELARRGFAVRVAVRRPDLAGHVRMFGFPGQIQPVQANLRYSDSVAAAVRGADVVVNLVGIQVERGRQRFRSIQAQGAKTVAEAARAAGAARLVHVSALGADPRSPSAYARAKGLGEAEVRKAFPDAVILRPSIVFGRDDGFFNLFGTLARMLPVMPVIGGKTRFQPVYVGDVAEAIAQAAEGAVEGGKIYELGGPEILTMEEIIDRVLEQTHRRRPRLAVPFGLAKPLAALMALLPQPLLTPDQVVQLGLDNVVSPEALRQKRTLAAFGVTPTTVDAILPTYLWRFRKHGEFDRHVNPLADG</sequence>
<dbReference type="Pfam" id="PF13460">
    <property type="entry name" value="NAD_binding_10"/>
    <property type="match status" value="1"/>
</dbReference>